<protein>
    <submittedName>
        <fullName evidence="2">Uncharacterized protein</fullName>
    </submittedName>
</protein>
<feature type="compositionally biased region" description="Basic and acidic residues" evidence="1">
    <location>
        <begin position="37"/>
        <end position="53"/>
    </location>
</feature>
<comment type="caution">
    <text evidence="2">The sequence shown here is derived from an EMBL/GenBank/DDBJ whole genome shotgun (WGS) entry which is preliminary data.</text>
</comment>
<feature type="region of interest" description="Disordered" evidence="1">
    <location>
        <begin position="27"/>
        <end position="84"/>
    </location>
</feature>
<keyword evidence="3" id="KW-1185">Reference proteome</keyword>
<dbReference type="RefSeq" id="XP_056474479.1">
    <property type="nucleotide sequence ID" value="XM_056618320.1"/>
</dbReference>
<accession>A0A9W9FEM4</accession>
<name>A0A9W9FEM4_9EURO</name>
<dbReference type="PANTHER" id="PTHR38887:SF1">
    <property type="entry name" value="RAS MODIFICATION PROTEIN ERF4"/>
    <property type="match status" value="1"/>
</dbReference>
<dbReference type="EMBL" id="JAPQKI010000005">
    <property type="protein sequence ID" value="KAJ5098825.1"/>
    <property type="molecule type" value="Genomic_DNA"/>
</dbReference>
<feature type="compositionally biased region" description="Basic and acidic residues" evidence="1">
    <location>
        <begin position="74"/>
        <end position="84"/>
    </location>
</feature>
<proteinExistence type="predicted"/>
<evidence type="ECO:0000313" key="3">
    <source>
        <dbReference type="Proteomes" id="UP001149074"/>
    </source>
</evidence>
<dbReference type="PANTHER" id="PTHR38887">
    <property type="entry name" value="CHROMOSOME 21, WHOLE GENOME SHOTGUN SEQUENCE"/>
    <property type="match status" value="1"/>
</dbReference>
<feature type="region of interest" description="Disordered" evidence="1">
    <location>
        <begin position="433"/>
        <end position="487"/>
    </location>
</feature>
<dbReference type="Proteomes" id="UP001149074">
    <property type="component" value="Unassembled WGS sequence"/>
</dbReference>
<dbReference type="GeneID" id="81357299"/>
<gene>
    <name evidence="2" type="ORF">N7532_005826</name>
</gene>
<dbReference type="AlphaFoldDB" id="A0A9W9FEM4"/>
<organism evidence="2 3">
    <name type="scientific">Penicillium argentinense</name>
    <dbReference type="NCBI Taxonomy" id="1131581"/>
    <lineage>
        <taxon>Eukaryota</taxon>
        <taxon>Fungi</taxon>
        <taxon>Dikarya</taxon>
        <taxon>Ascomycota</taxon>
        <taxon>Pezizomycotina</taxon>
        <taxon>Eurotiomycetes</taxon>
        <taxon>Eurotiomycetidae</taxon>
        <taxon>Eurotiales</taxon>
        <taxon>Aspergillaceae</taxon>
        <taxon>Penicillium</taxon>
    </lineage>
</organism>
<reference evidence="2" key="1">
    <citation type="submission" date="2022-11" db="EMBL/GenBank/DDBJ databases">
        <authorList>
            <person name="Petersen C."/>
        </authorList>
    </citation>
    <scope>NUCLEOTIDE SEQUENCE</scope>
    <source>
        <strain evidence="2">IBT 30761</strain>
    </source>
</reference>
<dbReference type="OrthoDB" id="3433125at2759"/>
<feature type="compositionally biased region" description="Low complexity" evidence="1">
    <location>
        <begin position="54"/>
        <end position="65"/>
    </location>
</feature>
<reference evidence="2" key="2">
    <citation type="journal article" date="2023" name="IMA Fungus">
        <title>Comparative genomic study of the Penicillium genus elucidates a diverse pangenome and 15 lateral gene transfer events.</title>
        <authorList>
            <person name="Petersen C."/>
            <person name="Sorensen T."/>
            <person name="Nielsen M.R."/>
            <person name="Sondergaard T.E."/>
            <person name="Sorensen J.L."/>
            <person name="Fitzpatrick D.A."/>
            <person name="Frisvad J.C."/>
            <person name="Nielsen K.L."/>
        </authorList>
    </citation>
    <scope>NUCLEOTIDE SEQUENCE</scope>
    <source>
        <strain evidence="2">IBT 30761</strain>
    </source>
</reference>
<sequence length="534" mass="58995">MNNSQGPLGTIAQGVVAGIGFVSEVRGYKKARKTAKMKRESEAHEQSQYEQQKRSSSSTSRSLSSGEAPLPTETKADPDAKDPPAYKEIERSWELNEAQDVVIETKKPRKSKGGVANPDKVIAAFLQRRPPPSTPLSLSPHETHPAPKLTYPVAIPQRRPKDKKRGFIRAYALDLQNVGLDQETWFDFIETFNEASLANPWINALNLASLAASPLPSAISTAVSIAIMVATTIAIEIQGRHRYAPDRQNKALDKLNEEFFRPRGLFCLVMAWDSSSFGPRTNIDINTTIQNSIDSQGKMSHKFQSSNGVNNGMVSIKTAQLVFPGLDFLATVSKDEQKGFKKKMERGKLFVDDYMDRRAQAKFFAENPSSHLNQAGKPTFSSKYADPTHQIGEFQAQIRGFASRGDMGRGTGRAGGLGGGPLGLIGLAAQALSDRDQQRTPFSNGNNPPTPYYYRSDFHEESDKHRQYPQHGSIPGNSQQYPQQRGDGGLLNLGKLFNSKVLYLMVVNMPTEKEMAQAKELTSGWNVQSQQCQF</sequence>
<feature type="region of interest" description="Disordered" evidence="1">
    <location>
        <begin position="366"/>
        <end position="385"/>
    </location>
</feature>
<feature type="region of interest" description="Disordered" evidence="1">
    <location>
        <begin position="129"/>
        <end position="148"/>
    </location>
</feature>
<feature type="compositionally biased region" description="Basic and acidic residues" evidence="1">
    <location>
        <begin position="456"/>
        <end position="466"/>
    </location>
</feature>
<evidence type="ECO:0000256" key="1">
    <source>
        <dbReference type="SAM" id="MobiDB-lite"/>
    </source>
</evidence>
<dbReference type="InterPro" id="IPR053221">
    <property type="entry name" value="Burnettramic_acid_biosynth"/>
</dbReference>
<evidence type="ECO:0000313" key="2">
    <source>
        <dbReference type="EMBL" id="KAJ5098825.1"/>
    </source>
</evidence>